<dbReference type="SUPFAM" id="SSF49384">
    <property type="entry name" value="Carbohydrate-binding domain"/>
    <property type="match status" value="1"/>
</dbReference>
<dbReference type="NCBIfam" id="TIGR02595">
    <property type="entry name" value="PEP_CTERM"/>
    <property type="match status" value="1"/>
</dbReference>
<sequence length="199" mass="21863">MNQRIKKLWLVQGFLAVVMISLLCKPVEAATLFFQPSDAVTKVGELFEVDIIISGLENDDLSAFDFYVNFDDTILDFNSYTLGDGLGDIDAGDSEDWSLGDLENGLINLSSFSWLWDFSFQADSFSLATLNFTAASLGISGLSFSDIMLSDDWGDDLEASFYNSSVEVMNPVPEPATFMLLGIGLFLMGKNGKRKINLA</sequence>
<dbReference type="Pfam" id="PF00963">
    <property type="entry name" value="Cohesin"/>
    <property type="match status" value="1"/>
</dbReference>
<name>A0A975BEG3_9BACT</name>
<dbReference type="KEGG" id="dli:dnl_62290"/>
<dbReference type="Pfam" id="PF07589">
    <property type="entry name" value="PEP-CTERM"/>
    <property type="match status" value="1"/>
</dbReference>
<gene>
    <name evidence="3" type="ORF">dnl_62290</name>
</gene>
<feature type="domain" description="Ice-binding protein C-terminal" evidence="2">
    <location>
        <begin position="171"/>
        <end position="187"/>
    </location>
</feature>
<dbReference type="InterPro" id="IPR013424">
    <property type="entry name" value="Ice-binding_C"/>
</dbReference>
<accession>A0A975BEG3</accession>
<dbReference type="AlphaFoldDB" id="A0A975BEG3"/>
<dbReference type="InterPro" id="IPR008965">
    <property type="entry name" value="CBM2/CBM3_carb-bd_dom_sf"/>
</dbReference>
<protein>
    <submittedName>
        <fullName evidence="3">PEP-CTERM protein-sorting domain-containing protein</fullName>
    </submittedName>
</protein>
<dbReference type="GO" id="GO:0030246">
    <property type="term" value="F:carbohydrate binding"/>
    <property type="evidence" value="ECO:0007669"/>
    <property type="project" value="InterPro"/>
</dbReference>
<evidence type="ECO:0000259" key="1">
    <source>
        <dbReference type="Pfam" id="PF00963"/>
    </source>
</evidence>
<dbReference type="GO" id="GO:0000272">
    <property type="term" value="P:polysaccharide catabolic process"/>
    <property type="evidence" value="ECO:0007669"/>
    <property type="project" value="InterPro"/>
</dbReference>
<dbReference type="Gene3D" id="2.60.40.680">
    <property type="match status" value="1"/>
</dbReference>
<dbReference type="RefSeq" id="WP_207692700.1">
    <property type="nucleotide sequence ID" value="NZ_CP061799.1"/>
</dbReference>
<organism evidence="3 4">
    <name type="scientific">Desulfonema limicola</name>
    <dbReference type="NCBI Taxonomy" id="45656"/>
    <lineage>
        <taxon>Bacteria</taxon>
        <taxon>Pseudomonadati</taxon>
        <taxon>Thermodesulfobacteriota</taxon>
        <taxon>Desulfobacteria</taxon>
        <taxon>Desulfobacterales</taxon>
        <taxon>Desulfococcaceae</taxon>
        <taxon>Desulfonema</taxon>
    </lineage>
</organism>
<keyword evidence="4" id="KW-1185">Reference proteome</keyword>
<evidence type="ECO:0000313" key="4">
    <source>
        <dbReference type="Proteomes" id="UP000663720"/>
    </source>
</evidence>
<reference evidence="3" key="1">
    <citation type="journal article" date="2021" name="Microb. Physiol.">
        <title>Proteogenomic Insights into the Physiology of Marine, Sulfate-Reducing, Filamentous Desulfonema limicola and Desulfonema magnum.</title>
        <authorList>
            <person name="Schnaars V."/>
            <person name="Wohlbrand L."/>
            <person name="Scheve S."/>
            <person name="Hinrichs C."/>
            <person name="Reinhardt R."/>
            <person name="Rabus R."/>
        </authorList>
    </citation>
    <scope>NUCLEOTIDE SEQUENCE</scope>
    <source>
        <strain evidence="3">5ac10</strain>
    </source>
</reference>
<evidence type="ECO:0000259" key="2">
    <source>
        <dbReference type="Pfam" id="PF07589"/>
    </source>
</evidence>
<dbReference type="EMBL" id="CP061799">
    <property type="protein sequence ID" value="QTA83813.1"/>
    <property type="molecule type" value="Genomic_DNA"/>
</dbReference>
<evidence type="ECO:0000313" key="3">
    <source>
        <dbReference type="EMBL" id="QTA83813.1"/>
    </source>
</evidence>
<dbReference type="CDD" id="cd08547">
    <property type="entry name" value="Type_II_cohesin"/>
    <property type="match status" value="1"/>
</dbReference>
<feature type="domain" description="Cohesin" evidence="1">
    <location>
        <begin position="40"/>
        <end position="144"/>
    </location>
</feature>
<dbReference type="Proteomes" id="UP000663720">
    <property type="component" value="Chromosome"/>
</dbReference>
<dbReference type="InterPro" id="IPR002102">
    <property type="entry name" value="Cohesin_dom"/>
</dbReference>
<proteinExistence type="predicted"/>